<dbReference type="Gene3D" id="3.30.240.20">
    <property type="entry name" value="bsu07140 like domains"/>
    <property type="match status" value="1"/>
</dbReference>
<evidence type="ECO:0000256" key="7">
    <source>
        <dbReference type="SAM" id="Phobius"/>
    </source>
</evidence>
<feature type="transmembrane region" description="Helical" evidence="7">
    <location>
        <begin position="81"/>
        <end position="98"/>
    </location>
</feature>
<dbReference type="Proteomes" id="UP000305398">
    <property type="component" value="Chromosome"/>
</dbReference>
<evidence type="ECO:0000259" key="8">
    <source>
        <dbReference type="Pfam" id="PF04239"/>
    </source>
</evidence>
<dbReference type="Pfam" id="PF04239">
    <property type="entry name" value="DUF421"/>
    <property type="match status" value="1"/>
</dbReference>
<comment type="similarity">
    <text evidence="2">Belongs to the UPF0702 family.</text>
</comment>
<evidence type="ECO:0000256" key="2">
    <source>
        <dbReference type="ARBA" id="ARBA00006448"/>
    </source>
</evidence>
<dbReference type="EMBL" id="CP040896">
    <property type="protein sequence ID" value="QDA61181.1"/>
    <property type="molecule type" value="Genomic_DNA"/>
</dbReference>
<sequence>MQADDLTTPFDWHRIWWSETEPPLFLLEVAFRCIVTYLLIIATMRITGRRQVKQLSLFELSIILALGSAAGDAMFYPDVPLLHILVVFVVVVALYLLFNRLTEIYPKFSDWLEGKPVCLLADGVIVKKALDGQNLTQKELFGELRQQQVEHLGQVHKIYLEATGDISVFFFPDEQMRPGLPVFPEVIAKARQAIEQTGSYACSTCGHVERLEPASQHACLNCEEDTWVLTCATKRIT</sequence>
<feature type="domain" description="YetF-like N-terminal transmembrane" evidence="9">
    <location>
        <begin position="27"/>
        <end position="100"/>
    </location>
</feature>
<dbReference type="Pfam" id="PF20730">
    <property type="entry name" value="YetF_N"/>
    <property type="match status" value="1"/>
</dbReference>
<keyword evidence="5 7" id="KW-1133">Transmembrane helix</keyword>
<gene>
    <name evidence="10" type="ORF">FHG12_14195</name>
</gene>
<evidence type="ECO:0000313" key="10">
    <source>
        <dbReference type="EMBL" id="QDA61181.1"/>
    </source>
</evidence>
<evidence type="ECO:0000256" key="3">
    <source>
        <dbReference type="ARBA" id="ARBA00022475"/>
    </source>
</evidence>
<dbReference type="GO" id="GO:0005886">
    <property type="term" value="C:plasma membrane"/>
    <property type="evidence" value="ECO:0007669"/>
    <property type="project" value="UniProtKB-SubCell"/>
</dbReference>
<keyword evidence="4 7" id="KW-0812">Transmembrane</keyword>
<keyword evidence="6 7" id="KW-0472">Membrane</keyword>
<evidence type="ECO:0000256" key="5">
    <source>
        <dbReference type="ARBA" id="ARBA00022989"/>
    </source>
</evidence>
<evidence type="ECO:0000256" key="4">
    <source>
        <dbReference type="ARBA" id="ARBA00022692"/>
    </source>
</evidence>
<evidence type="ECO:0000256" key="1">
    <source>
        <dbReference type="ARBA" id="ARBA00004651"/>
    </source>
</evidence>
<protein>
    <submittedName>
        <fullName evidence="10">DUF421 domain-containing protein</fullName>
    </submittedName>
</protein>
<feature type="transmembrane region" description="Helical" evidence="7">
    <location>
        <begin position="24"/>
        <end position="43"/>
    </location>
</feature>
<proteinExistence type="inferred from homology"/>
<accession>A0A5B8A1C4</accession>
<dbReference type="InterPro" id="IPR007353">
    <property type="entry name" value="DUF421"/>
</dbReference>
<keyword evidence="11" id="KW-1185">Reference proteome</keyword>
<dbReference type="OrthoDB" id="6538282at2"/>
<feature type="transmembrane region" description="Helical" evidence="7">
    <location>
        <begin position="55"/>
        <end position="75"/>
    </location>
</feature>
<evidence type="ECO:0000259" key="9">
    <source>
        <dbReference type="Pfam" id="PF20730"/>
    </source>
</evidence>
<dbReference type="KEGG" id="hyj:FHG12_14195"/>
<evidence type="ECO:0000256" key="6">
    <source>
        <dbReference type="ARBA" id="ARBA00023136"/>
    </source>
</evidence>
<keyword evidence="3" id="KW-1003">Cell membrane</keyword>
<dbReference type="PANTHER" id="PTHR34582:SF6">
    <property type="entry name" value="UPF0702 TRANSMEMBRANE PROTEIN YCAP"/>
    <property type="match status" value="1"/>
</dbReference>
<feature type="domain" description="YetF C-terminal" evidence="8">
    <location>
        <begin position="107"/>
        <end position="182"/>
    </location>
</feature>
<organism evidence="10 11">
    <name type="scientific">Hymenobacter jejuensis</name>
    <dbReference type="NCBI Taxonomy" id="2502781"/>
    <lineage>
        <taxon>Bacteria</taxon>
        <taxon>Pseudomonadati</taxon>
        <taxon>Bacteroidota</taxon>
        <taxon>Cytophagia</taxon>
        <taxon>Cytophagales</taxon>
        <taxon>Hymenobacteraceae</taxon>
        <taxon>Hymenobacter</taxon>
    </lineage>
</organism>
<comment type="subcellular location">
    <subcellularLocation>
        <location evidence="1">Cell membrane</location>
        <topology evidence="1">Multi-pass membrane protein</topology>
    </subcellularLocation>
</comment>
<dbReference type="PANTHER" id="PTHR34582">
    <property type="entry name" value="UPF0702 TRANSMEMBRANE PROTEIN YCAP"/>
    <property type="match status" value="1"/>
</dbReference>
<dbReference type="InterPro" id="IPR023090">
    <property type="entry name" value="UPF0702_alpha/beta_dom_sf"/>
</dbReference>
<dbReference type="InterPro" id="IPR048454">
    <property type="entry name" value="YetF_N"/>
</dbReference>
<dbReference type="AlphaFoldDB" id="A0A5B8A1C4"/>
<evidence type="ECO:0000313" key="11">
    <source>
        <dbReference type="Proteomes" id="UP000305398"/>
    </source>
</evidence>
<reference evidence="10 11" key="1">
    <citation type="submission" date="2019-06" db="EMBL/GenBank/DDBJ databases">
        <authorList>
            <person name="Srinivasan S."/>
        </authorList>
    </citation>
    <scope>NUCLEOTIDE SEQUENCE [LARGE SCALE GENOMIC DNA]</scope>
    <source>
        <strain evidence="10 11">17J68-5</strain>
    </source>
</reference>
<name>A0A5B8A1C4_9BACT</name>
<dbReference type="RefSeq" id="WP_139516355.1">
    <property type="nucleotide sequence ID" value="NZ_CP040896.1"/>
</dbReference>